<feature type="transmembrane region" description="Helical" evidence="2">
    <location>
        <begin position="517"/>
        <end position="537"/>
    </location>
</feature>
<evidence type="ECO:0000256" key="1">
    <source>
        <dbReference type="SAM" id="MobiDB-lite"/>
    </source>
</evidence>
<feature type="region of interest" description="Disordered" evidence="1">
    <location>
        <begin position="53"/>
        <end position="95"/>
    </location>
</feature>
<name>A0A0D0EAI1_9AGAM</name>
<accession>A0A0D0EAI1</accession>
<evidence type="ECO:0000256" key="2">
    <source>
        <dbReference type="SAM" id="Phobius"/>
    </source>
</evidence>
<feature type="transmembrane region" description="Helical" evidence="2">
    <location>
        <begin position="480"/>
        <end position="497"/>
    </location>
</feature>
<keyword evidence="2" id="KW-0812">Transmembrane</keyword>
<feature type="compositionally biased region" description="Polar residues" evidence="1">
    <location>
        <begin position="66"/>
        <end position="75"/>
    </location>
</feature>
<feature type="transmembrane region" description="Helical" evidence="2">
    <location>
        <begin position="595"/>
        <end position="617"/>
    </location>
</feature>
<reference evidence="4" key="2">
    <citation type="submission" date="2015-01" db="EMBL/GenBank/DDBJ databases">
        <title>Evolutionary Origins and Diversification of the Mycorrhizal Mutualists.</title>
        <authorList>
            <consortium name="DOE Joint Genome Institute"/>
            <consortium name="Mycorrhizal Genomics Consortium"/>
            <person name="Kohler A."/>
            <person name="Kuo A."/>
            <person name="Nagy L.G."/>
            <person name="Floudas D."/>
            <person name="Copeland A."/>
            <person name="Barry K.W."/>
            <person name="Cichocki N."/>
            <person name="Veneault-Fourrey C."/>
            <person name="LaButti K."/>
            <person name="Lindquist E.A."/>
            <person name="Lipzen A."/>
            <person name="Lundell T."/>
            <person name="Morin E."/>
            <person name="Murat C."/>
            <person name="Riley R."/>
            <person name="Ohm R."/>
            <person name="Sun H."/>
            <person name="Tunlid A."/>
            <person name="Henrissat B."/>
            <person name="Grigoriev I.V."/>
            <person name="Hibbett D.S."/>
            <person name="Martin F."/>
        </authorList>
    </citation>
    <scope>NUCLEOTIDE SEQUENCE [LARGE SCALE GENOMIC DNA]</scope>
    <source>
        <strain evidence="4">Ve08.2h10</strain>
    </source>
</reference>
<sequence length="716" mass="79462">MTRSKSLRSPISSVIPPSPRMELVRAATFAGTTGDPLGTFTLATQPRRHTLAVPAEGQEGLYRTPSALSDTSKPPSSIGRAQYRRHDGPAPRPHSPCPSICGVSYWKTGSATTLPDIVRVESSASLFTRPIATNASTDMVHSEEAVFILREPRFIPMSANDVMRYDRTAKSHAMIDPSYSDYTIKGYLIDYPSTEGLLPHGWTAHVHPEGALYYMHGETRTFTEVDICHQAIITDIELFQTSLFGELQRAISDQRLNLDLEDVELVLEPKADDYGVLCSYYFVHRHKRCLFWLEEFDARSMLGDCKGVAALSHKKLAVEAQYWKHRDLFPVRGSVTKELLDEVKNMMLHATCDHLSSTRSTAALSTDELQNYMAVVDKIDINSTSRCDHTVVILSRMMHIIYRNQYLNFHGQPCARLSVDQTVHGWRYRPSKAMILLAPLLCMAPIAHVRSLHMSFVDDIASTVEWNTFITKLNGQLQNLNLLGTVLLGANVGFLAIQSVDAGGGHSVTQIASYTSLVFSFGSIALGLTFIGLNLTGLERGSEAANFLRRMSDERHGLEKLAIIYSLPYAFLMWSMLLFLLAFSVEWCKPGDKASIATVASVLLVVCGLIIWCIHVAQDRRARWWWKSDPRLAPRSHEKRLSLTQRLLSRIQSWKQAAAPPLKPLPSMHSLGDAPRATGATSTAVDLTVPVVTLQKPTSNNVSPITLGSRFSQAGG</sequence>
<keyword evidence="4" id="KW-1185">Reference proteome</keyword>
<dbReference type="OrthoDB" id="2657661at2759"/>
<dbReference type="AlphaFoldDB" id="A0A0D0EAI1"/>
<evidence type="ECO:0000313" key="4">
    <source>
        <dbReference type="Proteomes" id="UP000054538"/>
    </source>
</evidence>
<dbReference type="HOGENOM" id="CLU_015091_1_1_1"/>
<proteinExistence type="predicted"/>
<organism evidence="3 4">
    <name type="scientific">Paxillus rubicundulus Ve08.2h10</name>
    <dbReference type="NCBI Taxonomy" id="930991"/>
    <lineage>
        <taxon>Eukaryota</taxon>
        <taxon>Fungi</taxon>
        <taxon>Dikarya</taxon>
        <taxon>Basidiomycota</taxon>
        <taxon>Agaricomycotina</taxon>
        <taxon>Agaricomycetes</taxon>
        <taxon>Agaricomycetidae</taxon>
        <taxon>Boletales</taxon>
        <taxon>Paxilineae</taxon>
        <taxon>Paxillaceae</taxon>
        <taxon>Paxillus</taxon>
    </lineage>
</organism>
<dbReference type="InParanoid" id="A0A0D0EAI1"/>
<reference evidence="3 4" key="1">
    <citation type="submission" date="2014-04" db="EMBL/GenBank/DDBJ databases">
        <authorList>
            <consortium name="DOE Joint Genome Institute"/>
            <person name="Kuo A."/>
            <person name="Kohler A."/>
            <person name="Jargeat P."/>
            <person name="Nagy L.G."/>
            <person name="Floudas D."/>
            <person name="Copeland A."/>
            <person name="Barry K.W."/>
            <person name="Cichocki N."/>
            <person name="Veneault-Fourrey C."/>
            <person name="LaButti K."/>
            <person name="Lindquist E.A."/>
            <person name="Lipzen A."/>
            <person name="Lundell T."/>
            <person name="Morin E."/>
            <person name="Murat C."/>
            <person name="Sun H."/>
            <person name="Tunlid A."/>
            <person name="Henrissat B."/>
            <person name="Grigoriev I.V."/>
            <person name="Hibbett D.S."/>
            <person name="Martin F."/>
            <person name="Nordberg H.P."/>
            <person name="Cantor M.N."/>
            <person name="Hua S.X."/>
        </authorList>
    </citation>
    <scope>NUCLEOTIDE SEQUENCE [LARGE SCALE GENOMIC DNA]</scope>
    <source>
        <strain evidence="3 4">Ve08.2h10</strain>
    </source>
</reference>
<dbReference type="Proteomes" id="UP000054538">
    <property type="component" value="Unassembled WGS sequence"/>
</dbReference>
<keyword evidence="2" id="KW-1133">Transmembrane helix</keyword>
<evidence type="ECO:0000313" key="3">
    <source>
        <dbReference type="EMBL" id="KIK96635.1"/>
    </source>
</evidence>
<feature type="transmembrane region" description="Helical" evidence="2">
    <location>
        <begin position="558"/>
        <end position="583"/>
    </location>
</feature>
<keyword evidence="2" id="KW-0472">Membrane</keyword>
<dbReference type="EMBL" id="KN824976">
    <property type="protein sequence ID" value="KIK96635.1"/>
    <property type="molecule type" value="Genomic_DNA"/>
</dbReference>
<evidence type="ECO:0008006" key="5">
    <source>
        <dbReference type="Google" id="ProtNLM"/>
    </source>
</evidence>
<gene>
    <name evidence="3" type="ORF">PAXRUDRAFT_292158</name>
</gene>
<protein>
    <recommendedName>
        <fullName evidence="5">WW domain-containing protein</fullName>
    </recommendedName>
</protein>